<protein>
    <recommendedName>
        <fullName evidence="11">RagB/SusD domain-containing protein</fullName>
    </recommendedName>
</protein>
<evidence type="ECO:0000259" key="7">
    <source>
        <dbReference type="Pfam" id="PF07980"/>
    </source>
</evidence>
<dbReference type="EMBL" id="AGZP01000007">
    <property type="protein sequence ID" value="EKN14275.1"/>
    <property type="molecule type" value="Genomic_DNA"/>
</dbReference>
<evidence type="ECO:0000313" key="10">
    <source>
        <dbReference type="Proteomes" id="UP000001218"/>
    </source>
</evidence>
<sequence length="612" mass="69660">MKTTKIIQLALLGLSACVMISCEDWLKPQPLSFYSPENTMSDYSGMLTGIAACDRDLRYMDFYGDQPAIVTELAFSDVAVMGVTDKTSQAQDMNRQILPDANLNSGDYNKIGFYWESYYKGLKDVNTVISRINGAIFETEEQRNEILGMAYFHRAFRYYRLVHQFGDVPLILEEITTPRLDFYSTKREFILREMKKDLEFAVQWVPAVAHKGKVTQGACYHLLAKVNLSLGLFDEAIKAASSVIDAGVHKLVTERFGVDASDPTKNVIWDLHRPENKPLAENTECLYMHLDKYGMEGAFGGGMQIMRVAVPCFVNTKNPIYTPAGNIGILDNRIGDDIVPNQILMYGRGQGQCRGTSYATQKIWDDPNDLRHAPGNWMNMEDLVYNNPNLIDLEDPWYGKNMRLYGEDGRLLCQDTIRSWYGWPHYKIFIPDQEQNIPKGGHSDWYGFRLAETYLLRAEAYCWKGELQKAADDVNKIRSRAGAGNYSAAQINIGTILDERARELFYEEPRKTELTRIAFIYAQTGIPSYTGKIYSMDDFSKDNFWYDRIMETTDFYNKGVKTISGNEFTMSPYHVLWPVPTKAISANPQGVINQNEGYPGTELNVPPMEKAN</sequence>
<keyword evidence="5" id="KW-0998">Cell outer membrane</keyword>
<evidence type="ECO:0008006" key="11">
    <source>
        <dbReference type="Google" id="ProtNLM"/>
    </source>
</evidence>
<accession>K5ZSK2</accession>
<dbReference type="PROSITE" id="PS51257">
    <property type="entry name" value="PROKAR_LIPOPROTEIN"/>
    <property type="match status" value="1"/>
</dbReference>
<dbReference type="OrthoDB" id="5694214at2"/>
<evidence type="ECO:0000256" key="3">
    <source>
        <dbReference type="ARBA" id="ARBA00022729"/>
    </source>
</evidence>
<feature type="chain" id="PRO_5003888601" description="RagB/SusD domain-containing protein" evidence="6">
    <location>
        <begin position="21"/>
        <end position="612"/>
    </location>
</feature>
<dbReference type="PATRIC" id="fig|999419.3.peg.464"/>
<dbReference type="GO" id="GO:0009279">
    <property type="term" value="C:cell outer membrane"/>
    <property type="evidence" value="ECO:0007669"/>
    <property type="project" value="UniProtKB-SubCell"/>
</dbReference>
<name>K5ZSK2_9BACT</name>
<reference evidence="9 10" key="1">
    <citation type="submission" date="2012-02" db="EMBL/GenBank/DDBJ databases">
        <title>The Genome Sequence of Parabacteroides johnsonii CL02T12C29.</title>
        <authorList>
            <consortium name="The Broad Institute Genome Sequencing Platform"/>
            <person name="Earl A."/>
            <person name="Ward D."/>
            <person name="Feldgarden M."/>
            <person name="Gevers D."/>
            <person name="Zitomersky N.L."/>
            <person name="Coyne M.J."/>
            <person name="Comstock L.E."/>
            <person name="Young S.K."/>
            <person name="Zeng Q."/>
            <person name="Gargeya S."/>
            <person name="Fitzgerald M."/>
            <person name="Haas B."/>
            <person name="Abouelleil A."/>
            <person name="Alvarado L."/>
            <person name="Arachchi H.M."/>
            <person name="Berlin A."/>
            <person name="Chapman S.B."/>
            <person name="Gearin G."/>
            <person name="Goldberg J."/>
            <person name="Griggs A."/>
            <person name="Gujja S."/>
            <person name="Hansen M."/>
            <person name="Heiman D."/>
            <person name="Howarth C."/>
            <person name="Larimer J."/>
            <person name="Lui A."/>
            <person name="MacDonald P.J.P."/>
            <person name="McCowen C."/>
            <person name="Montmayeur A."/>
            <person name="Murphy C."/>
            <person name="Neiman D."/>
            <person name="Pearson M."/>
            <person name="Priest M."/>
            <person name="Roberts A."/>
            <person name="Saif S."/>
            <person name="Shea T."/>
            <person name="Sisk P."/>
            <person name="Stolte C."/>
            <person name="Sykes S."/>
            <person name="Wortman J."/>
            <person name="Nusbaum C."/>
            <person name="Birren B."/>
        </authorList>
    </citation>
    <scope>NUCLEOTIDE SEQUENCE [LARGE SCALE GENOMIC DNA]</scope>
    <source>
        <strain evidence="9 10">CL02T12C29</strain>
    </source>
</reference>
<dbReference type="InterPro" id="IPR011990">
    <property type="entry name" value="TPR-like_helical_dom_sf"/>
</dbReference>
<evidence type="ECO:0000256" key="1">
    <source>
        <dbReference type="ARBA" id="ARBA00004442"/>
    </source>
</evidence>
<comment type="caution">
    <text evidence="9">The sequence shown here is derived from an EMBL/GenBank/DDBJ whole genome shotgun (WGS) entry which is preliminary data.</text>
</comment>
<feature type="domain" description="SusD-like N-terminal" evidence="8">
    <location>
        <begin position="84"/>
        <end position="228"/>
    </location>
</feature>
<evidence type="ECO:0000313" key="9">
    <source>
        <dbReference type="EMBL" id="EKN14275.1"/>
    </source>
</evidence>
<dbReference type="Gene3D" id="1.25.40.390">
    <property type="match status" value="1"/>
</dbReference>
<dbReference type="SUPFAM" id="SSF48452">
    <property type="entry name" value="TPR-like"/>
    <property type="match status" value="1"/>
</dbReference>
<organism evidence="9 10">
    <name type="scientific">Parabacteroides johnsonii CL02T12C29</name>
    <dbReference type="NCBI Taxonomy" id="999419"/>
    <lineage>
        <taxon>Bacteria</taxon>
        <taxon>Pseudomonadati</taxon>
        <taxon>Bacteroidota</taxon>
        <taxon>Bacteroidia</taxon>
        <taxon>Bacteroidales</taxon>
        <taxon>Tannerellaceae</taxon>
        <taxon>Parabacteroides</taxon>
    </lineage>
</organism>
<feature type="signal peptide" evidence="6">
    <location>
        <begin position="1"/>
        <end position="20"/>
    </location>
</feature>
<comment type="subcellular location">
    <subcellularLocation>
        <location evidence="1">Cell outer membrane</location>
    </subcellularLocation>
</comment>
<evidence type="ECO:0000256" key="5">
    <source>
        <dbReference type="ARBA" id="ARBA00023237"/>
    </source>
</evidence>
<dbReference type="Pfam" id="PF14322">
    <property type="entry name" value="SusD-like_3"/>
    <property type="match status" value="1"/>
</dbReference>
<feature type="domain" description="RagB/SusD" evidence="7">
    <location>
        <begin position="396"/>
        <end position="598"/>
    </location>
</feature>
<dbReference type="Proteomes" id="UP000001218">
    <property type="component" value="Unassembled WGS sequence"/>
</dbReference>
<dbReference type="RefSeq" id="WP_008154478.1">
    <property type="nucleotide sequence ID" value="NZ_JH976465.1"/>
</dbReference>
<gene>
    <name evidence="9" type="ORF">HMPREF1077_00462</name>
</gene>
<keyword evidence="3 6" id="KW-0732">Signal</keyword>
<dbReference type="InterPro" id="IPR033985">
    <property type="entry name" value="SusD-like_N"/>
</dbReference>
<keyword evidence="4" id="KW-0472">Membrane</keyword>
<dbReference type="eggNOG" id="COG1395">
    <property type="taxonomic scope" value="Bacteria"/>
</dbReference>
<proteinExistence type="inferred from homology"/>
<evidence type="ECO:0000259" key="8">
    <source>
        <dbReference type="Pfam" id="PF14322"/>
    </source>
</evidence>
<comment type="similarity">
    <text evidence="2">Belongs to the SusD family.</text>
</comment>
<dbReference type="InterPro" id="IPR012944">
    <property type="entry name" value="SusD_RagB_dom"/>
</dbReference>
<evidence type="ECO:0000256" key="4">
    <source>
        <dbReference type="ARBA" id="ARBA00023136"/>
    </source>
</evidence>
<evidence type="ECO:0000256" key="2">
    <source>
        <dbReference type="ARBA" id="ARBA00006275"/>
    </source>
</evidence>
<evidence type="ECO:0000256" key="6">
    <source>
        <dbReference type="SAM" id="SignalP"/>
    </source>
</evidence>
<dbReference type="AlphaFoldDB" id="K5ZSK2"/>
<dbReference type="Pfam" id="PF07980">
    <property type="entry name" value="SusD_RagB"/>
    <property type="match status" value="1"/>
</dbReference>
<dbReference type="HOGENOM" id="CLU_015553_1_4_10"/>